<dbReference type="AlphaFoldDB" id="A0ABD0J086"/>
<dbReference type="EMBL" id="JACVVK020000807">
    <property type="protein sequence ID" value="KAK7444365.1"/>
    <property type="molecule type" value="Genomic_DNA"/>
</dbReference>
<keyword evidence="5" id="KW-1185">Reference proteome</keyword>
<evidence type="ECO:0000256" key="2">
    <source>
        <dbReference type="SAM" id="MobiDB-lite"/>
    </source>
</evidence>
<keyword evidence="3" id="KW-0732">Signal</keyword>
<feature type="compositionally biased region" description="Acidic residues" evidence="2">
    <location>
        <begin position="144"/>
        <end position="156"/>
    </location>
</feature>
<feature type="compositionally biased region" description="Low complexity" evidence="2">
    <location>
        <begin position="61"/>
        <end position="72"/>
    </location>
</feature>
<keyword evidence="1" id="KW-0175">Coiled coil</keyword>
<feature type="compositionally biased region" description="Basic and acidic residues" evidence="2">
    <location>
        <begin position="120"/>
        <end position="129"/>
    </location>
</feature>
<dbReference type="SUPFAM" id="SSF63825">
    <property type="entry name" value="YWTD domain"/>
    <property type="match status" value="1"/>
</dbReference>
<proteinExistence type="predicted"/>
<feature type="region of interest" description="Disordered" evidence="2">
    <location>
        <begin position="502"/>
        <end position="537"/>
    </location>
</feature>
<dbReference type="InterPro" id="IPR011042">
    <property type="entry name" value="6-blade_b-propeller_TolB-like"/>
</dbReference>
<accession>A0ABD0J086</accession>
<feature type="compositionally biased region" description="Polar residues" evidence="2">
    <location>
        <begin position="522"/>
        <end position="534"/>
    </location>
</feature>
<evidence type="ECO:0000256" key="3">
    <source>
        <dbReference type="SAM" id="SignalP"/>
    </source>
</evidence>
<organism evidence="4 5">
    <name type="scientific">Batillaria attramentaria</name>
    <dbReference type="NCBI Taxonomy" id="370345"/>
    <lineage>
        <taxon>Eukaryota</taxon>
        <taxon>Metazoa</taxon>
        <taxon>Spiralia</taxon>
        <taxon>Lophotrochozoa</taxon>
        <taxon>Mollusca</taxon>
        <taxon>Gastropoda</taxon>
        <taxon>Caenogastropoda</taxon>
        <taxon>Sorbeoconcha</taxon>
        <taxon>Cerithioidea</taxon>
        <taxon>Batillariidae</taxon>
        <taxon>Batillaria</taxon>
    </lineage>
</organism>
<dbReference type="Proteomes" id="UP001519460">
    <property type="component" value="Unassembled WGS sequence"/>
</dbReference>
<name>A0ABD0J086_9CAEN</name>
<gene>
    <name evidence="4" type="ORF">BaRGS_00040415</name>
</gene>
<feature type="region of interest" description="Disordered" evidence="2">
    <location>
        <begin position="464"/>
        <end position="489"/>
    </location>
</feature>
<feature type="region of interest" description="Disordered" evidence="2">
    <location>
        <begin position="23"/>
        <end position="168"/>
    </location>
</feature>
<feature type="chain" id="PRO_5044797364" evidence="3">
    <location>
        <begin position="18"/>
        <end position="743"/>
    </location>
</feature>
<dbReference type="Gene3D" id="2.120.10.30">
    <property type="entry name" value="TolB, C-terminal domain"/>
    <property type="match status" value="1"/>
</dbReference>
<protein>
    <submittedName>
        <fullName evidence="4">Uncharacterized protein</fullName>
    </submittedName>
</protein>
<feature type="signal peptide" evidence="3">
    <location>
        <begin position="1"/>
        <end position="17"/>
    </location>
</feature>
<sequence length="743" mass="82958">MWDLFVALLGWVWLVWMESVGRQKKDGNKNETSNDGPDTACGQEDNPDSNDPQNCQETFDEQASQSESQPEEIGPQTENQETVPKDTDAPSNGPDAEQTESSIGTPDPGSEDDSMPQASHETDSEHEVEPEVEETLAKGVDMPGDSEDSESGDDAFENTQENSRETSLAELIPEEFQEELSAMSTEINVNEVGDVIQNINEYEGMSEMPQEGEDSMQVAVEMENNNNPAAPTPEQVQTLLELARQININRIKNFIVNINKINVSQAQPNEPLVQVQWDVEQLKADMERQRECNQRMEQTMNTITSRLDALEEDSRRQQEALQAQVEEGRRNLEILEQRYEEDMRREAERVQTFVLRLEERFGDMLEAAVAQMEEGDLEDVVQSLLQDFNIRLLGINCGLSVLMDVPQDQWQEVQRRQAEIQDRLRRLFPERLRQEVTWQEAMPTSGPSFDDVDLRAGETLPVQDTNDLQEESPDAELPSQNEAGISPEDSDLAERVAEAMQRRMRGATGRSINFDPQMATPHLSSCLNPTTSEDSLSELVSGHSTAPEITSVVVTGDNHLLMADKHNMMVKKTSLSNPASVGGVRLQKAPEGEQQAGIDVIDRRGSVLRTIANDISLSDMEDPGFLFASGGHVLVSDWRSDRIFVLDTITGEEAARHVYPELKSPRQVVADAAGNIYVACFYSNSVLVMSTDRRWRRLPLELPEHAGNVSPHGVAVTESHVIVAWKGGPMGSIITIFNMTDLQ</sequence>
<evidence type="ECO:0000313" key="5">
    <source>
        <dbReference type="Proteomes" id="UP001519460"/>
    </source>
</evidence>
<reference evidence="4 5" key="1">
    <citation type="journal article" date="2023" name="Sci. Data">
        <title>Genome assembly of the Korean intertidal mud-creeper Batillaria attramentaria.</title>
        <authorList>
            <person name="Patra A.K."/>
            <person name="Ho P.T."/>
            <person name="Jun S."/>
            <person name="Lee S.J."/>
            <person name="Kim Y."/>
            <person name="Won Y.J."/>
        </authorList>
    </citation>
    <scope>NUCLEOTIDE SEQUENCE [LARGE SCALE GENOMIC DNA]</scope>
    <source>
        <strain evidence="4">Wonlab-2016</strain>
    </source>
</reference>
<comment type="caution">
    <text evidence="4">The sequence shown here is derived from an EMBL/GenBank/DDBJ whole genome shotgun (WGS) entry which is preliminary data.</text>
</comment>
<evidence type="ECO:0000256" key="1">
    <source>
        <dbReference type="SAM" id="Coils"/>
    </source>
</evidence>
<feature type="coiled-coil region" evidence="1">
    <location>
        <begin position="279"/>
        <end position="349"/>
    </location>
</feature>
<evidence type="ECO:0000313" key="4">
    <source>
        <dbReference type="EMBL" id="KAK7444365.1"/>
    </source>
</evidence>